<feature type="transmembrane region" description="Helical" evidence="1">
    <location>
        <begin position="38"/>
        <end position="56"/>
    </location>
</feature>
<name>A0A7M2X301_9BACT</name>
<protein>
    <submittedName>
        <fullName evidence="3">EamA family transporter</fullName>
    </submittedName>
</protein>
<dbReference type="InterPro" id="IPR037185">
    <property type="entry name" value="EmrE-like"/>
</dbReference>
<evidence type="ECO:0000313" key="4">
    <source>
        <dbReference type="Proteomes" id="UP000593765"/>
    </source>
</evidence>
<feature type="transmembrane region" description="Helical" evidence="1">
    <location>
        <begin position="68"/>
        <end position="86"/>
    </location>
</feature>
<evidence type="ECO:0000256" key="1">
    <source>
        <dbReference type="SAM" id="Phobius"/>
    </source>
</evidence>
<keyword evidence="1" id="KW-1133">Transmembrane helix</keyword>
<dbReference type="InterPro" id="IPR000620">
    <property type="entry name" value="EamA_dom"/>
</dbReference>
<dbReference type="RefSeq" id="WP_206295382.1">
    <property type="nucleotide sequence ID" value="NZ_CP063458.1"/>
</dbReference>
<keyword evidence="1" id="KW-0472">Membrane</keyword>
<feature type="transmembrane region" description="Helical" evidence="1">
    <location>
        <begin position="98"/>
        <end position="117"/>
    </location>
</feature>
<evidence type="ECO:0000313" key="3">
    <source>
        <dbReference type="EMBL" id="QOV92055.1"/>
    </source>
</evidence>
<dbReference type="Proteomes" id="UP000593765">
    <property type="component" value="Chromosome"/>
</dbReference>
<sequence length="145" mass="15194">MLQQRWFQYALLSAVSAAAVGIFGKLGLRHVDPTLATAVRSVIMAVLLVTVCFTTGLTSRLGELDGRALLMIALSGIAGAASWLFYFRALQAGELSQVAPVDKLSVPLGILLAVLVLGERPSGINWLGIGLALVGVYLASMPSKA</sequence>
<gene>
    <name evidence="3" type="ORF">IPV69_12150</name>
</gene>
<feature type="transmembrane region" description="Helical" evidence="1">
    <location>
        <begin position="123"/>
        <end position="140"/>
    </location>
</feature>
<dbReference type="AlphaFoldDB" id="A0A7M2X301"/>
<evidence type="ECO:0000259" key="2">
    <source>
        <dbReference type="Pfam" id="PF00892"/>
    </source>
</evidence>
<dbReference type="Pfam" id="PF00892">
    <property type="entry name" value="EamA"/>
    <property type="match status" value="1"/>
</dbReference>
<dbReference type="PANTHER" id="PTHR22911:SF137">
    <property type="entry name" value="SOLUTE CARRIER FAMILY 35 MEMBER G2-RELATED"/>
    <property type="match status" value="1"/>
</dbReference>
<accession>A0A7M2X301</accession>
<dbReference type="PANTHER" id="PTHR22911">
    <property type="entry name" value="ACYL-MALONYL CONDENSING ENZYME-RELATED"/>
    <property type="match status" value="1"/>
</dbReference>
<feature type="transmembrane region" description="Helical" evidence="1">
    <location>
        <begin position="6"/>
        <end position="26"/>
    </location>
</feature>
<dbReference type="KEGG" id="hbs:IPV69_12150"/>
<feature type="domain" description="EamA" evidence="2">
    <location>
        <begin position="6"/>
        <end position="140"/>
    </location>
</feature>
<dbReference type="EMBL" id="CP063458">
    <property type="protein sequence ID" value="QOV92055.1"/>
    <property type="molecule type" value="Genomic_DNA"/>
</dbReference>
<dbReference type="SUPFAM" id="SSF103481">
    <property type="entry name" value="Multidrug resistance efflux transporter EmrE"/>
    <property type="match status" value="1"/>
</dbReference>
<reference evidence="3 4" key="1">
    <citation type="submission" date="2020-10" db="EMBL/GenBank/DDBJ databases">
        <title>Wide distribution of Phycisphaera-like planctomycetes from WD2101 soil group in peatlands and genome analysis of the first cultivated representative.</title>
        <authorList>
            <person name="Dedysh S.N."/>
            <person name="Beletsky A.V."/>
            <person name="Ivanova A."/>
            <person name="Kulichevskaya I.S."/>
            <person name="Suzina N.E."/>
            <person name="Philippov D.A."/>
            <person name="Rakitin A.L."/>
            <person name="Mardanov A.V."/>
            <person name="Ravin N.V."/>
        </authorList>
    </citation>
    <scope>NUCLEOTIDE SEQUENCE [LARGE SCALE GENOMIC DNA]</scope>
    <source>
        <strain evidence="3 4">M1803</strain>
    </source>
</reference>
<keyword evidence="4" id="KW-1185">Reference proteome</keyword>
<keyword evidence="1" id="KW-0812">Transmembrane</keyword>
<proteinExistence type="predicted"/>
<dbReference type="Gene3D" id="1.10.3730.20">
    <property type="match status" value="1"/>
</dbReference>
<organism evidence="3 4">
    <name type="scientific">Humisphaera borealis</name>
    <dbReference type="NCBI Taxonomy" id="2807512"/>
    <lineage>
        <taxon>Bacteria</taxon>
        <taxon>Pseudomonadati</taxon>
        <taxon>Planctomycetota</taxon>
        <taxon>Phycisphaerae</taxon>
        <taxon>Tepidisphaerales</taxon>
        <taxon>Tepidisphaeraceae</taxon>
        <taxon>Humisphaera</taxon>
    </lineage>
</organism>
<dbReference type="GO" id="GO:0016020">
    <property type="term" value="C:membrane"/>
    <property type="evidence" value="ECO:0007669"/>
    <property type="project" value="InterPro"/>
</dbReference>